<keyword evidence="3" id="KW-1185">Reference proteome</keyword>
<evidence type="ECO:0000313" key="2">
    <source>
        <dbReference type="EMBL" id="KAK7919121.1"/>
    </source>
</evidence>
<gene>
    <name evidence="2" type="ORF">WMY93_010405</name>
</gene>
<reference evidence="3" key="1">
    <citation type="submission" date="2024-04" db="EMBL/GenBank/DDBJ databases">
        <title>Salinicola lusitanus LLJ914,a marine bacterium isolated from the Okinawa Trough.</title>
        <authorList>
            <person name="Li J."/>
        </authorList>
    </citation>
    <scope>NUCLEOTIDE SEQUENCE [LARGE SCALE GENOMIC DNA]</scope>
</reference>
<accession>A0AAW0PIP9</accession>
<dbReference type="InterPro" id="IPR004244">
    <property type="entry name" value="Transposase_22"/>
</dbReference>
<evidence type="ECO:0000256" key="1">
    <source>
        <dbReference type="SAM" id="MobiDB-lite"/>
    </source>
</evidence>
<sequence>MSGGDKCEGRQTRSAQNKVQDDEEMEENAARTEAKVLAANALMGHEGIPGLAKLIEELGQEIKNGFSSFKEEVKADIKNEFDAFKAEINTRFDDNYKELQDQKRIFGVPEGVEGASVSRFVEEMLRRELELPAETRLLIQRAHRALAEKPEHGAAPRSIIVNFHQFDTKEMILRKAWQKRLKIDGKPLFFDHDYAYDVVQKRKAYGGIKRVLKDSGVKFQTPMTKIKIHWTDGTKTYGNPHDAAEEMRRRGLDVTTKITEQKDDAMARRIQQACSWQRAQASEERSRSTSQRAREKLQEFRR</sequence>
<protein>
    <recommendedName>
        <fullName evidence="4">L1 transposable element RRM domain-containing protein</fullName>
    </recommendedName>
</protein>
<evidence type="ECO:0008006" key="4">
    <source>
        <dbReference type="Google" id="ProtNLM"/>
    </source>
</evidence>
<evidence type="ECO:0000313" key="3">
    <source>
        <dbReference type="Proteomes" id="UP001460270"/>
    </source>
</evidence>
<dbReference type="Proteomes" id="UP001460270">
    <property type="component" value="Unassembled WGS sequence"/>
</dbReference>
<dbReference type="Gene3D" id="3.30.70.1820">
    <property type="entry name" value="L1 transposable element, RRM domain"/>
    <property type="match status" value="1"/>
</dbReference>
<organism evidence="2 3">
    <name type="scientific">Mugilogobius chulae</name>
    <name type="common">yellowstripe goby</name>
    <dbReference type="NCBI Taxonomy" id="88201"/>
    <lineage>
        <taxon>Eukaryota</taxon>
        <taxon>Metazoa</taxon>
        <taxon>Chordata</taxon>
        <taxon>Craniata</taxon>
        <taxon>Vertebrata</taxon>
        <taxon>Euteleostomi</taxon>
        <taxon>Actinopterygii</taxon>
        <taxon>Neopterygii</taxon>
        <taxon>Teleostei</taxon>
        <taxon>Neoteleostei</taxon>
        <taxon>Acanthomorphata</taxon>
        <taxon>Gobiaria</taxon>
        <taxon>Gobiiformes</taxon>
        <taxon>Gobioidei</taxon>
        <taxon>Gobiidae</taxon>
        <taxon>Gobionellinae</taxon>
        <taxon>Mugilogobius</taxon>
    </lineage>
</organism>
<dbReference type="PANTHER" id="PTHR11505">
    <property type="entry name" value="L1 TRANSPOSABLE ELEMENT-RELATED"/>
    <property type="match status" value="1"/>
</dbReference>
<feature type="compositionally biased region" description="Basic and acidic residues" evidence="1">
    <location>
        <begin position="281"/>
        <end position="302"/>
    </location>
</feature>
<feature type="region of interest" description="Disordered" evidence="1">
    <location>
        <begin position="1"/>
        <end position="30"/>
    </location>
</feature>
<comment type="caution">
    <text evidence="2">The sequence shown here is derived from an EMBL/GenBank/DDBJ whole genome shotgun (WGS) entry which is preliminary data.</text>
</comment>
<dbReference type="AlphaFoldDB" id="A0AAW0PIP9"/>
<name>A0AAW0PIP9_9GOBI</name>
<proteinExistence type="predicted"/>
<feature type="region of interest" description="Disordered" evidence="1">
    <location>
        <begin position="269"/>
        <end position="302"/>
    </location>
</feature>
<feature type="compositionally biased region" description="Basic and acidic residues" evidence="1">
    <location>
        <begin position="1"/>
        <end position="11"/>
    </location>
</feature>
<dbReference type="EMBL" id="JBBPFD010000007">
    <property type="protein sequence ID" value="KAK7919121.1"/>
    <property type="molecule type" value="Genomic_DNA"/>
</dbReference>